<evidence type="ECO:0000313" key="2">
    <source>
        <dbReference type="Proteomes" id="UP000824120"/>
    </source>
</evidence>
<comment type="caution">
    <text evidence="1">The sequence shown here is derived from an EMBL/GenBank/DDBJ whole genome shotgun (WGS) entry which is preliminary data.</text>
</comment>
<protein>
    <submittedName>
        <fullName evidence="1">Uncharacterized protein</fullName>
    </submittedName>
</protein>
<dbReference type="Proteomes" id="UP000824120">
    <property type="component" value="Chromosome 11"/>
</dbReference>
<keyword evidence="2" id="KW-1185">Reference proteome</keyword>
<dbReference type="EMBL" id="JACXVP010000011">
    <property type="protein sequence ID" value="KAG5576854.1"/>
    <property type="molecule type" value="Genomic_DNA"/>
</dbReference>
<accession>A0A9J5WPL7</accession>
<reference evidence="1 2" key="1">
    <citation type="submission" date="2020-09" db="EMBL/GenBank/DDBJ databases">
        <title>De no assembly of potato wild relative species, Solanum commersonii.</title>
        <authorList>
            <person name="Cho K."/>
        </authorList>
    </citation>
    <scope>NUCLEOTIDE SEQUENCE [LARGE SCALE GENOMIC DNA]</scope>
    <source>
        <strain evidence="1">LZ3.2</strain>
        <tissue evidence="1">Leaf</tissue>
    </source>
</reference>
<name>A0A9J5WPL7_SOLCO</name>
<dbReference type="AlphaFoldDB" id="A0A9J5WPL7"/>
<gene>
    <name evidence="1" type="ORF">H5410_056988</name>
</gene>
<proteinExistence type="predicted"/>
<evidence type="ECO:0000313" key="1">
    <source>
        <dbReference type="EMBL" id="KAG5576854.1"/>
    </source>
</evidence>
<feature type="non-terminal residue" evidence="1">
    <location>
        <position position="59"/>
    </location>
</feature>
<sequence>MNQNVKMLKLVVIGSSWVHLERVNPMPSLTHSARVSELTKAKVELKCVARCLREIELIR</sequence>
<organism evidence="1 2">
    <name type="scientific">Solanum commersonii</name>
    <name type="common">Commerson's wild potato</name>
    <name type="synonym">Commerson's nightshade</name>
    <dbReference type="NCBI Taxonomy" id="4109"/>
    <lineage>
        <taxon>Eukaryota</taxon>
        <taxon>Viridiplantae</taxon>
        <taxon>Streptophyta</taxon>
        <taxon>Embryophyta</taxon>
        <taxon>Tracheophyta</taxon>
        <taxon>Spermatophyta</taxon>
        <taxon>Magnoliopsida</taxon>
        <taxon>eudicotyledons</taxon>
        <taxon>Gunneridae</taxon>
        <taxon>Pentapetalae</taxon>
        <taxon>asterids</taxon>
        <taxon>lamiids</taxon>
        <taxon>Solanales</taxon>
        <taxon>Solanaceae</taxon>
        <taxon>Solanoideae</taxon>
        <taxon>Solaneae</taxon>
        <taxon>Solanum</taxon>
    </lineage>
</organism>